<dbReference type="Proteomes" id="UP000708148">
    <property type="component" value="Unassembled WGS sequence"/>
</dbReference>
<organism evidence="1 2">
    <name type="scientific">Ostreobium quekettii</name>
    <dbReference type="NCBI Taxonomy" id="121088"/>
    <lineage>
        <taxon>Eukaryota</taxon>
        <taxon>Viridiplantae</taxon>
        <taxon>Chlorophyta</taxon>
        <taxon>core chlorophytes</taxon>
        <taxon>Ulvophyceae</taxon>
        <taxon>TCBD clade</taxon>
        <taxon>Bryopsidales</taxon>
        <taxon>Ostreobineae</taxon>
        <taxon>Ostreobiaceae</taxon>
        <taxon>Ostreobium</taxon>
    </lineage>
</organism>
<comment type="caution">
    <text evidence="1">The sequence shown here is derived from an EMBL/GenBank/DDBJ whole genome shotgun (WGS) entry which is preliminary data.</text>
</comment>
<dbReference type="CDD" id="cd00882">
    <property type="entry name" value="Ras_like_GTPase"/>
    <property type="match status" value="1"/>
</dbReference>
<dbReference type="AlphaFoldDB" id="A0A8S1J781"/>
<dbReference type="EMBL" id="CAJHUC010002062">
    <property type="protein sequence ID" value="CAD7703091.1"/>
    <property type="molecule type" value="Genomic_DNA"/>
</dbReference>
<reference evidence="1" key="1">
    <citation type="submission" date="2020-12" db="EMBL/GenBank/DDBJ databases">
        <authorList>
            <person name="Iha C."/>
        </authorList>
    </citation>
    <scope>NUCLEOTIDE SEQUENCE</scope>
</reference>
<gene>
    <name evidence="1" type="ORF">OSTQU699_LOCUS8448</name>
</gene>
<accession>A0A8S1J781</accession>
<dbReference type="PANTHER" id="PTHR14241">
    <property type="entry name" value="INTERFERON-INDUCED PROTEIN 44"/>
    <property type="match status" value="1"/>
</dbReference>
<evidence type="ECO:0008006" key="3">
    <source>
        <dbReference type="Google" id="ProtNLM"/>
    </source>
</evidence>
<proteinExistence type="predicted"/>
<dbReference type="SUPFAM" id="SSF52540">
    <property type="entry name" value="P-loop containing nucleoside triphosphate hydrolases"/>
    <property type="match status" value="1"/>
</dbReference>
<dbReference type="InterPro" id="IPR027417">
    <property type="entry name" value="P-loop_NTPase"/>
</dbReference>
<name>A0A8S1J781_9CHLO</name>
<sequence>MEELKRKVFQFRTAKGDPIMNVALVGGVGAGKSSLISTVASAECGYISRCAPHGAGTKSLTSKFKKYVFGKRGAEAPFHLYDTMGWSSDDWKPEDLSLMSMGYVPNGTDMSRGIRGVERMRKLRSDPTVDDRMHCIVFVVPCECVGNEAYMEHLNTLKDEVFCSDMQPMVVLTKIDEINADMNILEIMASSDLKRLKKELFVLSGVPMNCILPVKNFESEMSVEPEVAVFALKAMYEILNTAATNYRMMSEQ</sequence>
<dbReference type="PANTHER" id="PTHR14241:SF32">
    <property type="entry name" value="VWFA DOMAIN-CONTAINING PROTEIN-RELATED"/>
    <property type="match status" value="1"/>
</dbReference>
<evidence type="ECO:0000313" key="1">
    <source>
        <dbReference type="EMBL" id="CAD7703091.1"/>
    </source>
</evidence>
<protein>
    <recommendedName>
        <fullName evidence="3">Interferon-induced protein 44-like</fullName>
    </recommendedName>
</protein>
<evidence type="ECO:0000313" key="2">
    <source>
        <dbReference type="Proteomes" id="UP000708148"/>
    </source>
</evidence>
<dbReference type="OrthoDB" id="25620at2759"/>
<keyword evidence="2" id="KW-1185">Reference proteome</keyword>
<dbReference type="Gene3D" id="3.40.50.300">
    <property type="entry name" value="P-loop containing nucleotide triphosphate hydrolases"/>
    <property type="match status" value="1"/>
</dbReference>